<accession>A0A2K4ZFQ6</accession>
<dbReference type="RefSeq" id="WP_103239417.1">
    <property type="nucleotide sequence ID" value="NZ_CANRXC010000008.1"/>
</dbReference>
<gene>
    <name evidence="1" type="ORF">AMURIS_02025</name>
</gene>
<sequence>MEIFGIVQGEPTLIGNCCVFSMEGKDGLYLILSTDRQAVKDHIFIGRGQEVQVTGSILEQDNFKGVVITERAKIELRKIL</sequence>
<dbReference type="Proteomes" id="UP000236311">
    <property type="component" value="Unassembled WGS sequence"/>
</dbReference>
<name>A0A2K4ZFQ6_9FIRM</name>
<proteinExistence type="predicted"/>
<organism evidence="1 2">
    <name type="scientific">Acetatifactor muris</name>
    <dbReference type="NCBI Taxonomy" id="879566"/>
    <lineage>
        <taxon>Bacteria</taxon>
        <taxon>Bacillati</taxon>
        <taxon>Bacillota</taxon>
        <taxon>Clostridia</taxon>
        <taxon>Lachnospirales</taxon>
        <taxon>Lachnospiraceae</taxon>
        <taxon>Acetatifactor</taxon>
    </lineage>
</organism>
<evidence type="ECO:0000313" key="1">
    <source>
        <dbReference type="EMBL" id="SOY29310.1"/>
    </source>
</evidence>
<dbReference type="EMBL" id="OFSM01000009">
    <property type="protein sequence ID" value="SOY29310.1"/>
    <property type="molecule type" value="Genomic_DNA"/>
</dbReference>
<protein>
    <submittedName>
        <fullName evidence="1">Uncharacterized protein</fullName>
    </submittedName>
</protein>
<reference evidence="1 2" key="1">
    <citation type="submission" date="2018-01" db="EMBL/GenBank/DDBJ databases">
        <authorList>
            <person name="Gaut B.S."/>
            <person name="Morton B.R."/>
            <person name="Clegg M.T."/>
            <person name="Duvall M.R."/>
        </authorList>
    </citation>
    <scope>NUCLEOTIDE SEQUENCE [LARGE SCALE GENOMIC DNA]</scope>
    <source>
        <strain evidence="1">GP69</strain>
    </source>
</reference>
<dbReference type="AlphaFoldDB" id="A0A2K4ZFQ6"/>
<keyword evidence="2" id="KW-1185">Reference proteome</keyword>
<evidence type="ECO:0000313" key="2">
    <source>
        <dbReference type="Proteomes" id="UP000236311"/>
    </source>
</evidence>